<keyword evidence="3" id="KW-0520">NAD</keyword>
<dbReference type="Pfam" id="PF02826">
    <property type="entry name" value="2-Hacid_dh_C"/>
    <property type="match status" value="1"/>
</dbReference>
<dbReference type="SUPFAM" id="SSF51735">
    <property type="entry name" value="NAD(P)-binding Rossmann-fold domains"/>
    <property type="match status" value="1"/>
</dbReference>
<evidence type="ECO:0000313" key="7">
    <source>
        <dbReference type="EMBL" id="MFC4805302.1"/>
    </source>
</evidence>
<evidence type="ECO:0000313" key="8">
    <source>
        <dbReference type="Proteomes" id="UP001595916"/>
    </source>
</evidence>
<dbReference type="PANTHER" id="PTHR43333">
    <property type="entry name" value="2-HACID_DH_C DOMAIN-CONTAINING PROTEIN"/>
    <property type="match status" value="1"/>
</dbReference>
<keyword evidence="2 4" id="KW-0560">Oxidoreductase</keyword>
<evidence type="ECO:0000256" key="1">
    <source>
        <dbReference type="ARBA" id="ARBA00005854"/>
    </source>
</evidence>
<accession>A0ABV9QLK8</accession>
<proteinExistence type="inferred from homology"/>
<evidence type="ECO:0000259" key="6">
    <source>
        <dbReference type="Pfam" id="PF02826"/>
    </source>
</evidence>
<evidence type="ECO:0000256" key="3">
    <source>
        <dbReference type="ARBA" id="ARBA00023027"/>
    </source>
</evidence>
<dbReference type="RefSeq" id="WP_379788850.1">
    <property type="nucleotide sequence ID" value="NZ_JBHSHL010000043.1"/>
</dbReference>
<dbReference type="SUPFAM" id="SSF52283">
    <property type="entry name" value="Formate/glycerate dehydrogenase catalytic domain-like"/>
    <property type="match status" value="1"/>
</dbReference>
<feature type="domain" description="D-isomer specific 2-hydroxyacid dehydrogenase NAD-binding" evidence="6">
    <location>
        <begin position="105"/>
        <end position="275"/>
    </location>
</feature>
<dbReference type="InterPro" id="IPR006139">
    <property type="entry name" value="D-isomer_2_OHA_DH_cat_dom"/>
</dbReference>
<dbReference type="InterPro" id="IPR006140">
    <property type="entry name" value="D-isomer_DH_NAD-bd"/>
</dbReference>
<reference evidence="8" key="1">
    <citation type="journal article" date="2019" name="Int. J. Syst. Evol. Microbiol.">
        <title>The Global Catalogue of Microorganisms (GCM) 10K type strain sequencing project: providing services to taxonomists for standard genome sequencing and annotation.</title>
        <authorList>
            <consortium name="The Broad Institute Genomics Platform"/>
            <consortium name="The Broad Institute Genome Sequencing Center for Infectious Disease"/>
            <person name="Wu L."/>
            <person name="Ma J."/>
        </authorList>
    </citation>
    <scope>NUCLEOTIDE SEQUENCE [LARGE SCALE GENOMIC DNA]</scope>
    <source>
        <strain evidence="8">CCUG 46385</strain>
    </source>
</reference>
<comment type="caution">
    <text evidence="7">The sequence shown here is derived from an EMBL/GenBank/DDBJ whole genome shotgun (WGS) entry which is preliminary data.</text>
</comment>
<comment type="similarity">
    <text evidence="1 4">Belongs to the D-isomer specific 2-hydroxyacid dehydrogenase family.</text>
</comment>
<sequence>MKALFSVDYGKEKFDKLRELGYEIQVIDEKTIREEDFPYDVDAYVCFDPFYKIDMDKFEHLKLLQLTSIGFDFVPKDKIRQKKIVLTNNKGGYSIPMGEFIVFNLLQFAKNNRKLMKQQEEKRWKQDFTLTELYGKSVIFLGTGTISTEGAKRLQGFGMRVIGMNTKGTAQEYFDEVYPLEQYKEIFPKADYLICVLPLTDSTRYFLDKEKLSLLPAHANFINVSRGPLVKEADLVEVLREGRIAGAALDVFEVEPLPEDSPLWEMEQVYLYPHTTWISEAMNDRRFELIYENLRRLKDGQELKNVVNLDRGY</sequence>
<organism evidence="7 8">
    <name type="scientific">Filifactor villosus</name>
    <dbReference type="NCBI Taxonomy" id="29374"/>
    <lineage>
        <taxon>Bacteria</taxon>
        <taxon>Bacillati</taxon>
        <taxon>Bacillota</taxon>
        <taxon>Clostridia</taxon>
        <taxon>Peptostreptococcales</taxon>
        <taxon>Filifactoraceae</taxon>
        <taxon>Filifactor</taxon>
    </lineage>
</organism>
<dbReference type="CDD" id="cd12155">
    <property type="entry name" value="PGDH_1"/>
    <property type="match status" value="1"/>
</dbReference>
<evidence type="ECO:0000256" key="2">
    <source>
        <dbReference type="ARBA" id="ARBA00023002"/>
    </source>
</evidence>
<dbReference type="Proteomes" id="UP001595916">
    <property type="component" value="Unassembled WGS sequence"/>
</dbReference>
<gene>
    <name evidence="7" type="ORF">ACFO4R_09430</name>
</gene>
<dbReference type="Pfam" id="PF00389">
    <property type="entry name" value="2-Hacid_dh"/>
    <property type="match status" value="1"/>
</dbReference>
<name>A0ABV9QLK8_9FIRM</name>
<dbReference type="EMBL" id="JBHSHL010000043">
    <property type="protein sequence ID" value="MFC4805302.1"/>
    <property type="molecule type" value="Genomic_DNA"/>
</dbReference>
<feature type="domain" description="D-isomer specific 2-hydroxyacid dehydrogenase catalytic" evidence="5">
    <location>
        <begin position="48"/>
        <end position="308"/>
    </location>
</feature>
<evidence type="ECO:0000256" key="4">
    <source>
        <dbReference type="RuleBase" id="RU003719"/>
    </source>
</evidence>
<keyword evidence="8" id="KW-1185">Reference proteome</keyword>
<protein>
    <submittedName>
        <fullName evidence="7">Phosphoglycerate dehydrogenase</fullName>
    </submittedName>
</protein>
<evidence type="ECO:0000259" key="5">
    <source>
        <dbReference type="Pfam" id="PF00389"/>
    </source>
</evidence>
<dbReference type="InterPro" id="IPR036291">
    <property type="entry name" value="NAD(P)-bd_dom_sf"/>
</dbReference>
<dbReference type="PANTHER" id="PTHR43333:SF1">
    <property type="entry name" value="D-ISOMER SPECIFIC 2-HYDROXYACID DEHYDROGENASE NAD-BINDING DOMAIN-CONTAINING PROTEIN"/>
    <property type="match status" value="1"/>
</dbReference>
<dbReference type="Gene3D" id="3.40.50.720">
    <property type="entry name" value="NAD(P)-binding Rossmann-like Domain"/>
    <property type="match status" value="2"/>
</dbReference>